<dbReference type="PRINTS" id="PR00700">
    <property type="entry name" value="PRTYPHPHTASE"/>
</dbReference>
<dbReference type="InterPro" id="IPR016130">
    <property type="entry name" value="Tyr_Pase_AS"/>
</dbReference>
<dbReference type="SUPFAM" id="SSF52799">
    <property type="entry name" value="(Phosphotyrosine protein) phosphatases II"/>
    <property type="match status" value="1"/>
</dbReference>
<gene>
    <name evidence="6" type="ORF">ELAC_0938</name>
</gene>
<feature type="region of interest" description="Disordered" evidence="1">
    <location>
        <begin position="66"/>
        <end position="90"/>
    </location>
</feature>
<dbReference type="PANTHER" id="PTHR19134">
    <property type="entry name" value="RECEPTOR-TYPE TYROSINE-PROTEIN PHOSPHATASE"/>
    <property type="match status" value="1"/>
</dbReference>
<dbReference type="PANTHER" id="PTHR19134:SF527">
    <property type="entry name" value="TYROSINE-PROTEIN PHOSPHATASE NON-RECEPTOR TYPE 7"/>
    <property type="match status" value="1"/>
</dbReference>
<organism evidence="6 7">
    <name type="scientific">Estrella lausannensis</name>
    <dbReference type="NCBI Taxonomy" id="483423"/>
    <lineage>
        <taxon>Bacteria</taxon>
        <taxon>Pseudomonadati</taxon>
        <taxon>Chlamydiota</taxon>
        <taxon>Chlamydiia</taxon>
        <taxon>Parachlamydiales</taxon>
        <taxon>Candidatus Criblamydiaceae</taxon>
        <taxon>Estrella</taxon>
    </lineage>
</organism>
<feature type="domain" description="Nudix hydrolase" evidence="5">
    <location>
        <begin position="774"/>
        <end position="896"/>
    </location>
</feature>
<evidence type="ECO:0000259" key="5">
    <source>
        <dbReference type="PROSITE" id="PS51462"/>
    </source>
</evidence>
<sequence>MNGINVFNPFSNQYHALDDFKKLTVTQKIVTIALTALASIATAFLATSAVFRILVGHFIQVQKPHKLPEQPLDDQAPKTNKTPDAPIVPITPKTDISPLLPFPLDLEAMKPFKISTDKEEAALPFQQITDQMASQEHAKLAQKTWNNPVKMVDPNLYTIRWGDITSPEATHVPAIDVAGSMQHLHANYVNMEDGSRYIAIQYPSTKENDAFVQLVNNEASLIVDLTGANDRAKDVGLKFIERRYFPKTAGKTRHFKNMSVTCTEAQDLGKISVYTYAIVDGSGNLTKKIQRVHYKEWPDHGAIPPADVAELTAIVDKLSAGKPGAVMVHCRAGVGRTGTFITSRTLMHLTQAGQLTPKEYQAKAHQIILAGRVQRGPSFVQTAVQLKGIYQFGNELFKGNFAETAQSRIENALNGAPKKSTSSSDADIDGISLPRRTDLFSSPKVSSSKILFPSTPLPKPPVLAEATLFPGMLSDVKELAIKLGGSTGAKLVEADGKKYVRKEGNNAPHIVAEYYANKAYKVMGVDVPDVKLYNKTNSEAIKGNAQGVSYPVQLSTFVEGAETLKSYWNKASVAEKRELKEKIRRHFVLDVLLGNRDVIGASLDNILVTHDGLPIRIDNGSSFEFRAQGGIKAGGFSDEATEIDAMRNKAMNANAAQFFKGISDKEIIWQVEEIEQKFDSLLGAVPGKYHQALKNRLAYLKQYAANLIHQQQATHVSIDALLKNTSKTVVFDKNFSADGLSLNGVPFKKTEGIPDFSKVSDKMIGEPEFIPAPGKAISAGVIVVEADGRVWVYEPRKHFGGYNHTFPKGRLEDGYTMQQTALKEAFEESGLLVEIEGFFMDAVKSTTKTRYYLAKRIGGDPSQAHWEASAVKLATVDDLETLLNNGHDKPILNELKTKLALV</sequence>
<evidence type="ECO:0000313" key="6">
    <source>
        <dbReference type="EMBL" id="CRX38287.1"/>
    </source>
</evidence>
<dbReference type="PROSITE" id="PS50056">
    <property type="entry name" value="TYR_PHOSPHATASE_2"/>
    <property type="match status" value="1"/>
</dbReference>
<proteinExistence type="predicted"/>
<accession>A0A0H5DPE0</accession>
<evidence type="ECO:0000259" key="3">
    <source>
        <dbReference type="PROSITE" id="PS50055"/>
    </source>
</evidence>
<evidence type="ECO:0000259" key="4">
    <source>
        <dbReference type="PROSITE" id="PS50056"/>
    </source>
</evidence>
<dbReference type="Gene3D" id="3.90.79.10">
    <property type="entry name" value="Nucleoside Triphosphate Pyrophosphohydrolase"/>
    <property type="match status" value="1"/>
</dbReference>
<keyword evidence="2" id="KW-1133">Transmembrane helix</keyword>
<dbReference type="InterPro" id="IPR029021">
    <property type="entry name" value="Prot-tyrosine_phosphatase-like"/>
</dbReference>
<evidence type="ECO:0000313" key="7">
    <source>
        <dbReference type="Proteomes" id="UP000220251"/>
    </source>
</evidence>
<dbReference type="CDD" id="cd00047">
    <property type="entry name" value="PTPc"/>
    <property type="match status" value="1"/>
</dbReference>
<feature type="transmembrane region" description="Helical" evidence="2">
    <location>
        <begin position="29"/>
        <end position="55"/>
    </location>
</feature>
<dbReference type="Pfam" id="PF00293">
    <property type="entry name" value="NUDIX"/>
    <property type="match status" value="1"/>
</dbReference>
<evidence type="ECO:0000256" key="2">
    <source>
        <dbReference type="SAM" id="Phobius"/>
    </source>
</evidence>
<dbReference type="InterPro" id="IPR015797">
    <property type="entry name" value="NUDIX_hydrolase-like_dom_sf"/>
</dbReference>
<dbReference type="Pfam" id="PF00102">
    <property type="entry name" value="Y_phosphatase"/>
    <property type="match status" value="1"/>
</dbReference>
<dbReference type="Proteomes" id="UP000220251">
    <property type="component" value="Unassembled WGS sequence"/>
</dbReference>
<keyword evidence="7" id="KW-1185">Reference proteome</keyword>
<dbReference type="RefSeq" id="WP_098038131.1">
    <property type="nucleotide sequence ID" value="NZ_CWGJ01000011.1"/>
</dbReference>
<dbReference type="PROSITE" id="PS51462">
    <property type="entry name" value="NUDIX"/>
    <property type="match status" value="1"/>
</dbReference>
<dbReference type="Gene3D" id="3.90.190.10">
    <property type="entry name" value="Protein tyrosine phosphatase superfamily"/>
    <property type="match status" value="1"/>
</dbReference>
<keyword evidence="2" id="KW-0812">Transmembrane</keyword>
<dbReference type="InterPro" id="IPR000387">
    <property type="entry name" value="Tyr_Pase_dom"/>
</dbReference>
<dbReference type="SUPFAM" id="SSF55811">
    <property type="entry name" value="Nudix"/>
    <property type="match status" value="1"/>
</dbReference>
<dbReference type="InterPro" id="IPR000242">
    <property type="entry name" value="PTP_cat"/>
</dbReference>
<dbReference type="EMBL" id="CWGJ01000011">
    <property type="protein sequence ID" value="CRX38287.1"/>
    <property type="molecule type" value="Genomic_DNA"/>
</dbReference>
<protein>
    <submittedName>
        <fullName evidence="6">Protein-tyrosine phosphatase</fullName>
    </submittedName>
</protein>
<dbReference type="PROSITE" id="PS00383">
    <property type="entry name" value="TYR_PHOSPHATASE_1"/>
    <property type="match status" value="1"/>
</dbReference>
<evidence type="ECO:0000256" key="1">
    <source>
        <dbReference type="SAM" id="MobiDB-lite"/>
    </source>
</evidence>
<dbReference type="SMART" id="SM00194">
    <property type="entry name" value="PTPc"/>
    <property type="match status" value="1"/>
</dbReference>
<keyword evidence="2" id="KW-0472">Membrane</keyword>
<reference evidence="7" key="1">
    <citation type="submission" date="2015-06" db="EMBL/GenBank/DDBJ databases">
        <authorList>
            <person name="Bertelli C."/>
        </authorList>
    </citation>
    <scope>NUCLEOTIDE SEQUENCE [LARGE SCALE GENOMIC DNA]</scope>
    <source>
        <strain evidence="7">CRIB-30</strain>
    </source>
</reference>
<dbReference type="PROSITE" id="PS50055">
    <property type="entry name" value="TYR_PHOSPHATASE_PTP"/>
    <property type="match status" value="1"/>
</dbReference>
<dbReference type="AlphaFoldDB" id="A0A0H5DPE0"/>
<dbReference type="SMART" id="SM00404">
    <property type="entry name" value="PTPc_motif"/>
    <property type="match status" value="1"/>
</dbReference>
<dbReference type="InterPro" id="IPR050348">
    <property type="entry name" value="Protein-Tyr_Phosphatase"/>
</dbReference>
<name>A0A0H5DPE0_9BACT</name>
<dbReference type="GO" id="GO:0004725">
    <property type="term" value="F:protein tyrosine phosphatase activity"/>
    <property type="evidence" value="ECO:0007669"/>
    <property type="project" value="InterPro"/>
</dbReference>
<dbReference type="OrthoDB" id="6199310at2"/>
<dbReference type="InterPro" id="IPR003595">
    <property type="entry name" value="Tyr_Pase_cat"/>
</dbReference>
<feature type="domain" description="Tyrosine-protein phosphatase" evidence="3">
    <location>
        <begin position="160"/>
        <end position="396"/>
    </location>
</feature>
<dbReference type="InterPro" id="IPR000086">
    <property type="entry name" value="NUDIX_hydrolase_dom"/>
</dbReference>
<feature type="domain" description="Tyrosine specific protein phosphatases" evidence="4">
    <location>
        <begin position="309"/>
        <end position="375"/>
    </location>
</feature>